<organism evidence="1 2">
    <name type="scientific">Candidatus Aramenus sulfurataquae</name>
    <dbReference type="NCBI Taxonomy" id="1326980"/>
    <lineage>
        <taxon>Archaea</taxon>
        <taxon>Thermoproteota</taxon>
        <taxon>Thermoprotei</taxon>
        <taxon>Sulfolobales</taxon>
        <taxon>Sulfolobaceae</taxon>
        <taxon>Candidatus Aramenus</taxon>
    </lineage>
</organism>
<reference evidence="1" key="1">
    <citation type="submission" date="2024-07" db="EMBL/GenBank/DDBJ databases">
        <title>Metagenome and Metagenome-Assembled Genomes of Archaea from a hot spring from the geothermal field of Los Azufres, Mexico.</title>
        <authorList>
            <person name="Marin-Paredes R."/>
            <person name="Martinez-Romero E."/>
            <person name="Servin-Garciduenas L.E."/>
        </authorList>
    </citation>
    <scope>NUCLEOTIDE SEQUENCE</scope>
    <source>
        <strain evidence="1">AZ1-454</strain>
    </source>
</reference>
<evidence type="ECO:0000313" key="2">
    <source>
        <dbReference type="Proteomes" id="UP000053480"/>
    </source>
</evidence>
<accession>A0ACC6TLI1</accession>
<dbReference type="EMBL" id="JZWS03000001">
    <property type="protein sequence ID" value="MEW9490669.1"/>
    <property type="molecule type" value="Genomic_DNA"/>
</dbReference>
<proteinExistence type="predicted"/>
<name>A0ACC6TLI1_9CREN</name>
<dbReference type="EC" id="4.2.1.75" evidence="1"/>
<evidence type="ECO:0000313" key="1">
    <source>
        <dbReference type="EMBL" id="MEW9490669.1"/>
    </source>
</evidence>
<comment type="caution">
    <text evidence="1">The sequence shown here is derived from an EMBL/GenBank/DDBJ whole genome shotgun (WGS) entry which is preliminary data.</text>
</comment>
<keyword evidence="1" id="KW-0456">Lyase</keyword>
<gene>
    <name evidence="1" type="ORF">TQ35_0000390</name>
</gene>
<dbReference type="Proteomes" id="UP000053480">
    <property type="component" value="Unassembled WGS sequence"/>
</dbReference>
<sequence>MFFSPSIEPERLRGHGIEVVHIPLFRVKCLEYRVDLTPFEGVAFTSKNSVECFRDWDKVKNKKIFAIGKSTHELITSKGFFSVYPEKYDSAHLARLILQSGVKSVMAFRSRKATPCMRNILSGSIKYEEIYDYDVEPIEENLRKAERVLRNREVEVVAITSSEIAKMVASFLTNEIKVVSIGPMTSKTLSSLRPDITFIESNEHDFEGIIKALGEK</sequence>
<protein>
    <submittedName>
        <fullName evidence="1">Uroporphyrinogen-III synthase</fullName>
        <ecNumber evidence="1">4.2.1.75</ecNumber>
    </submittedName>
</protein>